<name>A0A940NMY3_9BACI</name>
<accession>A0A940NMY3</accession>
<gene>
    <name evidence="1" type="ORF">J5Y03_10185</name>
</gene>
<reference evidence="1" key="1">
    <citation type="submission" date="2021-04" db="EMBL/GenBank/DDBJ databases">
        <title>Genome seq and assembly of Bacillus sp.</title>
        <authorList>
            <person name="Chhetri G."/>
        </authorList>
    </citation>
    <scope>NUCLEOTIDE SEQUENCE</scope>
    <source>
        <strain evidence="1">RG28</strain>
    </source>
</reference>
<dbReference type="EMBL" id="JAGIYQ010000005">
    <property type="protein sequence ID" value="MBP0725556.1"/>
    <property type="molecule type" value="Genomic_DNA"/>
</dbReference>
<comment type="caution">
    <text evidence="1">The sequence shown here is derived from an EMBL/GenBank/DDBJ whole genome shotgun (WGS) entry which is preliminary data.</text>
</comment>
<organism evidence="1 2">
    <name type="scientific">Gottfriedia endophytica</name>
    <dbReference type="NCBI Taxonomy" id="2820819"/>
    <lineage>
        <taxon>Bacteria</taxon>
        <taxon>Bacillati</taxon>
        <taxon>Bacillota</taxon>
        <taxon>Bacilli</taxon>
        <taxon>Bacillales</taxon>
        <taxon>Bacillaceae</taxon>
        <taxon>Gottfriedia</taxon>
    </lineage>
</organism>
<evidence type="ECO:0000313" key="1">
    <source>
        <dbReference type="EMBL" id="MBP0725556.1"/>
    </source>
</evidence>
<evidence type="ECO:0000313" key="2">
    <source>
        <dbReference type="Proteomes" id="UP000682134"/>
    </source>
</evidence>
<protein>
    <submittedName>
        <fullName evidence="1">Uncharacterized protein</fullName>
    </submittedName>
</protein>
<dbReference type="AlphaFoldDB" id="A0A940NMY3"/>
<dbReference type="RefSeq" id="WP_209405221.1">
    <property type="nucleotide sequence ID" value="NZ_JAGIYQ010000005.1"/>
</dbReference>
<proteinExistence type="predicted"/>
<sequence>MEFVQTMTEYFNKQIKNIDQKFNLSKSNKYDEVCISYAILISSVSKYRKDINLKDLLPITNIFHDYQRNYFGISEGFYHSVNKVQQIRGVWNE</sequence>
<keyword evidence="2" id="KW-1185">Reference proteome</keyword>
<dbReference type="Proteomes" id="UP000682134">
    <property type="component" value="Unassembled WGS sequence"/>
</dbReference>